<proteinExistence type="predicted"/>
<sequence>MPASRTSAPDPEDMADVMHQPTAHDPPDMLSWSDPYPDMDTYLAPWPDQPGSDHSLAQPRLEIGGSWRSHDSMQNVHAMQFQQGSQSVSFPGQQHVSQQSRAYDYLARSTQSSSAPSLTAYQTTRYHDPMELTPSASQSVRSSYSSVNRQHGDSLTPTGLDDIQHQSRQSSQTRNQVRTTSLQIPQPRSRGSRSNSTTSIQLQDEDRLLLHLKEEESLSWKDIAYRFQTDAGATYQIPALQMRYKRLKEKMRVWSDSDLEALRQAREYWEVKKWDIISNKMADFGASEKFSAEACKRKMNELDSAAMGSATSPGLEVITQHSPSVRAGGSAPGGSASSIGSSSQIPQSWMTQQW</sequence>
<name>A0A5N6KXS2_9ROSI</name>
<feature type="compositionally biased region" description="Polar residues" evidence="1">
    <location>
        <begin position="147"/>
        <end position="157"/>
    </location>
</feature>
<dbReference type="AlphaFoldDB" id="A0A5N6KXS2"/>
<dbReference type="Proteomes" id="UP000327013">
    <property type="component" value="Unassembled WGS sequence"/>
</dbReference>
<feature type="compositionally biased region" description="Low complexity" evidence="1">
    <location>
        <begin position="135"/>
        <end position="146"/>
    </location>
</feature>
<feature type="region of interest" description="Disordered" evidence="1">
    <location>
        <begin position="82"/>
        <end position="200"/>
    </location>
</feature>
<feature type="region of interest" description="Disordered" evidence="1">
    <location>
        <begin position="323"/>
        <end position="354"/>
    </location>
</feature>
<feature type="compositionally biased region" description="Polar residues" evidence="1">
    <location>
        <begin position="82"/>
        <end position="101"/>
    </location>
</feature>
<comment type="caution">
    <text evidence="2">The sequence shown here is derived from an EMBL/GenBank/DDBJ whole genome shotgun (WGS) entry which is preliminary data.</text>
</comment>
<evidence type="ECO:0000313" key="3">
    <source>
        <dbReference type="Proteomes" id="UP000327013"/>
    </source>
</evidence>
<feature type="compositionally biased region" description="Low complexity" evidence="1">
    <location>
        <begin position="333"/>
        <end position="348"/>
    </location>
</feature>
<feature type="compositionally biased region" description="Polar residues" evidence="1">
    <location>
        <begin position="166"/>
        <end position="186"/>
    </location>
</feature>
<dbReference type="InterPro" id="IPR001005">
    <property type="entry name" value="SANT/Myb"/>
</dbReference>
<gene>
    <name evidence="2" type="ORF">FH972_024336</name>
</gene>
<feature type="compositionally biased region" description="Low complexity" evidence="1">
    <location>
        <begin position="188"/>
        <end position="199"/>
    </location>
</feature>
<keyword evidence="3" id="KW-1185">Reference proteome</keyword>
<accession>A0A5N6KXS2</accession>
<dbReference type="CDD" id="cd00167">
    <property type="entry name" value="SANT"/>
    <property type="match status" value="1"/>
</dbReference>
<evidence type="ECO:0000256" key="1">
    <source>
        <dbReference type="SAM" id="MobiDB-lite"/>
    </source>
</evidence>
<evidence type="ECO:0000313" key="2">
    <source>
        <dbReference type="EMBL" id="KAB8360598.1"/>
    </source>
</evidence>
<protein>
    <recommendedName>
        <fullName evidence="4">Myb-like domain-containing protein</fullName>
    </recommendedName>
</protein>
<evidence type="ECO:0008006" key="4">
    <source>
        <dbReference type="Google" id="ProtNLM"/>
    </source>
</evidence>
<dbReference type="OrthoDB" id="5421421at2759"/>
<feature type="compositionally biased region" description="Polar residues" evidence="1">
    <location>
        <begin position="108"/>
        <end position="124"/>
    </location>
</feature>
<feature type="region of interest" description="Disordered" evidence="1">
    <location>
        <begin position="1"/>
        <end position="36"/>
    </location>
</feature>
<dbReference type="EMBL" id="VIBQ01000017">
    <property type="protein sequence ID" value="KAB8360598.1"/>
    <property type="molecule type" value="Genomic_DNA"/>
</dbReference>
<reference evidence="2 3" key="1">
    <citation type="submission" date="2019-06" db="EMBL/GenBank/DDBJ databases">
        <title>A chromosomal-level reference genome of Carpinus fangiana (Coryloideae, Betulaceae).</title>
        <authorList>
            <person name="Yang X."/>
            <person name="Wang Z."/>
            <person name="Zhang L."/>
            <person name="Hao G."/>
            <person name="Liu J."/>
            <person name="Yang Y."/>
        </authorList>
    </citation>
    <scope>NUCLEOTIDE SEQUENCE [LARGE SCALE GENOMIC DNA]</scope>
    <source>
        <strain evidence="2">Cfa_2016G</strain>
        <tissue evidence="2">Leaf</tissue>
    </source>
</reference>
<organism evidence="2 3">
    <name type="scientific">Carpinus fangiana</name>
    <dbReference type="NCBI Taxonomy" id="176857"/>
    <lineage>
        <taxon>Eukaryota</taxon>
        <taxon>Viridiplantae</taxon>
        <taxon>Streptophyta</taxon>
        <taxon>Embryophyta</taxon>
        <taxon>Tracheophyta</taxon>
        <taxon>Spermatophyta</taxon>
        <taxon>Magnoliopsida</taxon>
        <taxon>eudicotyledons</taxon>
        <taxon>Gunneridae</taxon>
        <taxon>Pentapetalae</taxon>
        <taxon>rosids</taxon>
        <taxon>fabids</taxon>
        <taxon>Fagales</taxon>
        <taxon>Betulaceae</taxon>
        <taxon>Carpinus</taxon>
    </lineage>
</organism>